<accession>A0A9J7BQ01</accession>
<evidence type="ECO:0000313" key="4">
    <source>
        <dbReference type="Proteomes" id="UP001059380"/>
    </source>
</evidence>
<feature type="transmembrane region" description="Helical" evidence="1">
    <location>
        <begin position="337"/>
        <end position="360"/>
    </location>
</feature>
<sequence length="389" mass="40818">MRWIYTFVAGAALAGAAAAGAQQKPAAPAAGQKTAAPVAAKAALPDGKLLPDSFAGWVAKGVARPLADAAQADAANAAALKEYGFQSGATEAYERDGETLTLRAMRFNDLSGAYGAYSFYRGTGWPKEDVGNGAASNKNHVIFWRGFIVVDAEFSRVGSMSGSELRDLAGRLPEAQGTKALAPPILSVLPKKWMDAQSTHYVLGPAGYAGSGGVLPPELVGFDRDAEAVTANYSLSSGPAVLTLIAYPTPQMAAAYETKIRDYIKTGDKAQPAFTKALTDSDQASLEVRRSGPVVALVSGDAIPDESHKLIGSVYYREDFVSIPQPTESEVSKTGKLLMGIATLVLIGAGTAIFLGVFFGGGRALYRIARGKPVSSVYEAEFIRLDLRD</sequence>
<dbReference type="InterPro" id="IPR046534">
    <property type="entry name" value="DUF6599"/>
</dbReference>
<dbReference type="Pfam" id="PF20244">
    <property type="entry name" value="DUF6599"/>
    <property type="match status" value="1"/>
</dbReference>
<gene>
    <name evidence="3" type="ORF">MOP44_01475</name>
</gene>
<dbReference type="AlphaFoldDB" id="A0A9J7BQ01"/>
<feature type="signal peptide" evidence="2">
    <location>
        <begin position="1"/>
        <end position="21"/>
    </location>
</feature>
<feature type="chain" id="PRO_5039945787" description="DUF2167 domain-containing protein" evidence="2">
    <location>
        <begin position="22"/>
        <end position="389"/>
    </location>
</feature>
<proteinExistence type="predicted"/>
<dbReference type="Proteomes" id="UP001059380">
    <property type="component" value="Chromosome"/>
</dbReference>
<dbReference type="KEGG" id="orp:MOP44_01475"/>
<organism evidence="3 4">
    <name type="scientific">Occallatibacter riparius</name>
    <dbReference type="NCBI Taxonomy" id="1002689"/>
    <lineage>
        <taxon>Bacteria</taxon>
        <taxon>Pseudomonadati</taxon>
        <taxon>Acidobacteriota</taxon>
        <taxon>Terriglobia</taxon>
        <taxon>Terriglobales</taxon>
        <taxon>Acidobacteriaceae</taxon>
        <taxon>Occallatibacter</taxon>
    </lineage>
</organism>
<keyword evidence="1" id="KW-1133">Transmembrane helix</keyword>
<evidence type="ECO:0008006" key="5">
    <source>
        <dbReference type="Google" id="ProtNLM"/>
    </source>
</evidence>
<keyword evidence="4" id="KW-1185">Reference proteome</keyword>
<evidence type="ECO:0000256" key="2">
    <source>
        <dbReference type="SAM" id="SignalP"/>
    </source>
</evidence>
<evidence type="ECO:0000313" key="3">
    <source>
        <dbReference type="EMBL" id="UWZ84617.1"/>
    </source>
</evidence>
<evidence type="ECO:0000256" key="1">
    <source>
        <dbReference type="SAM" id="Phobius"/>
    </source>
</evidence>
<reference evidence="3" key="1">
    <citation type="submission" date="2021-04" db="EMBL/GenBank/DDBJ databases">
        <title>Phylogenetic analysis of Acidobacteriaceae.</title>
        <authorList>
            <person name="Qiu L."/>
            <person name="Zhang Q."/>
        </authorList>
    </citation>
    <scope>NUCLEOTIDE SEQUENCE</scope>
    <source>
        <strain evidence="3">DSM 25168</strain>
    </source>
</reference>
<protein>
    <recommendedName>
        <fullName evidence="5">DUF2167 domain-containing protein</fullName>
    </recommendedName>
</protein>
<name>A0A9J7BQ01_9BACT</name>
<keyword evidence="2" id="KW-0732">Signal</keyword>
<keyword evidence="1" id="KW-0472">Membrane</keyword>
<dbReference type="RefSeq" id="WP_260794123.1">
    <property type="nucleotide sequence ID" value="NZ_CP093313.1"/>
</dbReference>
<dbReference type="EMBL" id="CP093313">
    <property type="protein sequence ID" value="UWZ84617.1"/>
    <property type="molecule type" value="Genomic_DNA"/>
</dbReference>
<keyword evidence="1" id="KW-0812">Transmembrane</keyword>